<name>A0A8J3QJ29_9ACTN</name>
<proteinExistence type="predicted"/>
<evidence type="ECO:0000313" key="1">
    <source>
        <dbReference type="EMBL" id="GIH10625.1"/>
    </source>
</evidence>
<accession>A0A8J3QJ29</accession>
<evidence type="ECO:0000313" key="2">
    <source>
        <dbReference type="Proteomes" id="UP000612899"/>
    </source>
</evidence>
<dbReference type="EMBL" id="BONY01000101">
    <property type="protein sequence ID" value="GIH10625.1"/>
    <property type="molecule type" value="Genomic_DNA"/>
</dbReference>
<dbReference type="Proteomes" id="UP000612899">
    <property type="component" value="Unassembled WGS sequence"/>
</dbReference>
<organism evidence="1 2">
    <name type="scientific">Rhizocola hellebori</name>
    <dbReference type="NCBI Taxonomy" id="1392758"/>
    <lineage>
        <taxon>Bacteria</taxon>
        <taxon>Bacillati</taxon>
        <taxon>Actinomycetota</taxon>
        <taxon>Actinomycetes</taxon>
        <taxon>Micromonosporales</taxon>
        <taxon>Micromonosporaceae</taxon>
        <taxon>Rhizocola</taxon>
    </lineage>
</organism>
<keyword evidence="2" id="KW-1185">Reference proteome</keyword>
<reference evidence="1" key="1">
    <citation type="submission" date="2021-01" db="EMBL/GenBank/DDBJ databases">
        <title>Whole genome shotgun sequence of Rhizocola hellebori NBRC 109834.</title>
        <authorList>
            <person name="Komaki H."/>
            <person name="Tamura T."/>
        </authorList>
    </citation>
    <scope>NUCLEOTIDE SEQUENCE</scope>
    <source>
        <strain evidence="1">NBRC 109834</strain>
    </source>
</reference>
<gene>
    <name evidence="1" type="ORF">Rhe02_86920</name>
</gene>
<dbReference type="AlphaFoldDB" id="A0A8J3QJ29"/>
<comment type="caution">
    <text evidence="1">The sequence shown here is derived from an EMBL/GenBank/DDBJ whole genome shotgun (WGS) entry which is preliminary data.</text>
</comment>
<sequence length="175" mass="18885">MDSQWLFRDRRSLLRLRFPLRRNTTVPEMPSESIAVFRRVATAKLAGHHPGPVIGIAPRQRTRLAVASSARQRVFAAAATLGEASTGPARSSLTQLVLRLGCAVIGLVQRIQATFGTLVCFAQNVETVLRLAQAIGIACVIGLARLSPRVVSVTAFAQRIVADKALPRRALGTKP</sequence>
<protein>
    <submittedName>
        <fullName evidence="1">Uncharacterized protein</fullName>
    </submittedName>
</protein>